<dbReference type="InterPro" id="IPR057419">
    <property type="entry name" value="PH-like_2_kinetoplastida"/>
</dbReference>
<dbReference type="Pfam" id="PF25405">
    <property type="entry name" value="PH_30"/>
    <property type="match status" value="1"/>
</dbReference>
<dbReference type="Pfam" id="PF26290">
    <property type="entry name" value="DUF8079"/>
    <property type="match status" value="1"/>
</dbReference>
<evidence type="ECO:0000256" key="1">
    <source>
        <dbReference type="SAM" id="Coils"/>
    </source>
</evidence>
<dbReference type="EMBL" id="ATMH01005407">
    <property type="protein sequence ID" value="EPY27931.1"/>
    <property type="molecule type" value="Genomic_DNA"/>
</dbReference>
<protein>
    <recommendedName>
        <fullName evidence="3">PH-like domain-containing protein</fullName>
    </recommendedName>
</protein>
<name>S9VLA2_9TRYP</name>
<feature type="domain" description="PH-like" evidence="3">
    <location>
        <begin position="123"/>
        <end position="241"/>
    </location>
</feature>
<sequence>MEGLRDMLGRIYADPEEANANVHLQRAAATALINLVKGSKQNKSRLPSWTFVARACAATFDVFFQLQCVELLFRISRQNKQILTQLNDALPLAVTEKLQALSNDGSLLARMTALIEEMNEGQPNVLRYSLSQVVAADTVLTGSTDAYFTPHYMVALVTSSNADNITIPYQMIRSVTLGKDGRVILKLDQFPVKLEALLSHTAGMDMVSLHMTKERLSDFKQSAVRSWIVASLQGRGDDARHSGTKRPAAAAADDDEERPSKVSVAARPIHDSSPKERDPASKRAKLDAPAAPGGGGPPELRDAAVAPAAQHMMDMIDELVRHGTPETRTSILQLKRFIEAKTEFRRGEGVAALNAVMGGIQERVDSTRKACAAYRTEWVQSWGDRVGALEQHILETQDIAASGVESLNEGLRAIRANNQALQERVACLDIKLQQTLEESREAEAAEGQRLREDLGKEIERQEYELNQRLLQMQSNRPSVLADYLLHTVAQRRDTYH</sequence>
<evidence type="ECO:0000256" key="2">
    <source>
        <dbReference type="SAM" id="MobiDB-lite"/>
    </source>
</evidence>
<dbReference type="OrthoDB" id="276167at2759"/>
<keyword evidence="5" id="KW-1185">Reference proteome</keyword>
<reference evidence="4 5" key="1">
    <citation type="journal article" date="2013" name="PLoS ONE">
        <title>Predicting the Proteins of Angomonas deanei, Strigomonas culicis and Their Respective Endosymbionts Reveals New Aspects of the Trypanosomatidae Family.</title>
        <authorList>
            <person name="Motta M.C."/>
            <person name="Martins A.C."/>
            <person name="de Souza S.S."/>
            <person name="Catta-Preta C.M."/>
            <person name="Silva R."/>
            <person name="Klein C.C."/>
            <person name="de Almeida L.G."/>
            <person name="de Lima Cunha O."/>
            <person name="Ciapina L.P."/>
            <person name="Brocchi M."/>
            <person name="Colabardini A.C."/>
            <person name="de Araujo Lima B."/>
            <person name="Machado C.R."/>
            <person name="de Almeida Soares C.M."/>
            <person name="Probst C.M."/>
            <person name="de Menezes C.B."/>
            <person name="Thompson C.E."/>
            <person name="Bartholomeu D.C."/>
            <person name="Gradia D.F."/>
            <person name="Pavoni D.P."/>
            <person name="Grisard E.C."/>
            <person name="Fantinatti-Garboggini F."/>
            <person name="Marchini F.K."/>
            <person name="Rodrigues-Luiz G.F."/>
            <person name="Wagner G."/>
            <person name="Goldman G.H."/>
            <person name="Fietto J.L."/>
            <person name="Elias M.C."/>
            <person name="Goldman M.H."/>
            <person name="Sagot M.F."/>
            <person name="Pereira M."/>
            <person name="Stoco P.H."/>
            <person name="de Mendonca-Neto R.P."/>
            <person name="Teixeira S.M."/>
            <person name="Maciel T.E."/>
            <person name="de Oliveira Mendes T.A."/>
            <person name="Urmenyi T.P."/>
            <person name="de Souza W."/>
            <person name="Schenkman S."/>
            <person name="de Vasconcelos A.T."/>
        </authorList>
    </citation>
    <scope>NUCLEOTIDE SEQUENCE [LARGE SCALE GENOMIC DNA]</scope>
</reference>
<dbReference type="InterPro" id="IPR058392">
    <property type="entry name" value="DUF8079"/>
</dbReference>
<evidence type="ECO:0000313" key="5">
    <source>
        <dbReference type="Proteomes" id="UP000015354"/>
    </source>
</evidence>
<evidence type="ECO:0000259" key="3">
    <source>
        <dbReference type="Pfam" id="PF25405"/>
    </source>
</evidence>
<feature type="coiled-coil region" evidence="1">
    <location>
        <begin position="404"/>
        <end position="438"/>
    </location>
</feature>
<feature type="compositionally biased region" description="Basic and acidic residues" evidence="2">
    <location>
        <begin position="268"/>
        <end position="286"/>
    </location>
</feature>
<feature type="region of interest" description="Disordered" evidence="2">
    <location>
        <begin position="235"/>
        <end position="301"/>
    </location>
</feature>
<keyword evidence="1" id="KW-0175">Coiled coil</keyword>
<comment type="caution">
    <text evidence="4">The sequence shown here is derived from an EMBL/GenBank/DDBJ whole genome shotgun (WGS) entry which is preliminary data.</text>
</comment>
<dbReference type="AlphaFoldDB" id="S9VLA2"/>
<proteinExistence type="predicted"/>
<organism evidence="4 5">
    <name type="scientific">Strigomonas culicis</name>
    <dbReference type="NCBI Taxonomy" id="28005"/>
    <lineage>
        <taxon>Eukaryota</taxon>
        <taxon>Discoba</taxon>
        <taxon>Euglenozoa</taxon>
        <taxon>Kinetoplastea</taxon>
        <taxon>Metakinetoplastina</taxon>
        <taxon>Trypanosomatida</taxon>
        <taxon>Trypanosomatidae</taxon>
        <taxon>Strigomonadinae</taxon>
        <taxon>Strigomonas</taxon>
    </lineage>
</organism>
<accession>S9VLA2</accession>
<gene>
    <name evidence="4" type="ORF">STCU_05407</name>
</gene>
<evidence type="ECO:0000313" key="4">
    <source>
        <dbReference type="EMBL" id="EPY27931.1"/>
    </source>
</evidence>
<dbReference type="Proteomes" id="UP000015354">
    <property type="component" value="Unassembled WGS sequence"/>
</dbReference>